<dbReference type="EMBL" id="CM042030">
    <property type="protein sequence ID" value="KAI3786477.1"/>
    <property type="molecule type" value="Genomic_DNA"/>
</dbReference>
<reference evidence="1 2" key="2">
    <citation type="journal article" date="2022" name="Mol. Ecol. Resour.">
        <title>The genomes of chicory, endive, great burdock and yacon provide insights into Asteraceae paleo-polyploidization history and plant inulin production.</title>
        <authorList>
            <person name="Fan W."/>
            <person name="Wang S."/>
            <person name="Wang H."/>
            <person name="Wang A."/>
            <person name="Jiang F."/>
            <person name="Liu H."/>
            <person name="Zhao H."/>
            <person name="Xu D."/>
            <person name="Zhang Y."/>
        </authorList>
    </citation>
    <scope>NUCLEOTIDE SEQUENCE [LARGE SCALE GENOMIC DNA]</scope>
    <source>
        <strain evidence="2">cv. Yunnan</strain>
        <tissue evidence="1">Leaves</tissue>
    </source>
</reference>
<protein>
    <submittedName>
        <fullName evidence="1">Uncharacterized protein</fullName>
    </submittedName>
</protein>
<accession>A0ACB9GUV1</accession>
<dbReference type="Proteomes" id="UP001056120">
    <property type="component" value="Linkage Group LG13"/>
</dbReference>
<organism evidence="1 2">
    <name type="scientific">Smallanthus sonchifolius</name>
    <dbReference type="NCBI Taxonomy" id="185202"/>
    <lineage>
        <taxon>Eukaryota</taxon>
        <taxon>Viridiplantae</taxon>
        <taxon>Streptophyta</taxon>
        <taxon>Embryophyta</taxon>
        <taxon>Tracheophyta</taxon>
        <taxon>Spermatophyta</taxon>
        <taxon>Magnoliopsida</taxon>
        <taxon>eudicotyledons</taxon>
        <taxon>Gunneridae</taxon>
        <taxon>Pentapetalae</taxon>
        <taxon>asterids</taxon>
        <taxon>campanulids</taxon>
        <taxon>Asterales</taxon>
        <taxon>Asteraceae</taxon>
        <taxon>Asteroideae</taxon>
        <taxon>Heliantheae alliance</taxon>
        <taxon>Millerieae</taxon>
        <taxon>Smallanthus</taxon>
    </lineage>
</organism>
<gene>
    <name evidence="1" type="ORF">L1987_40185</name>
</gene>
<sequence>MCHFFLFSSPDSLSLTLCLPLSNFRQDPKSSRRPKYSPFLCRHTSIRLPHPQNPRKVKPTSIWLSSNVPPITPVDEGDIEPPTVPDKWGEKSIPETGPLTKLASSDPPSYKDGWGIDDAKQSNRVFVISNGSAIVEDDCKSEDLKRETEKDEREISRSFGSSPEEEDERNREILALPLLSRSVFITRCLRLKGQPPIEKAALLALGASPSEIRQQFGKGARMWECFIVCI</sequence>
<name>A0ACB9GUV1_9ASTR</name>
<evidence type="ECO:0000313" key="1">
    <source>
        <dbReference type="EMBL" id="KAI3786477.1"/>
    </source>
</evidence>
<comment type="caution">
    <text evidence="1">The sequence shown here is derived from an EMBL/GenBank/DDBJ whole genome shotgun (WGS) entry which is preliminary data.</text>
</comment>
<evidence type="ECO:0000313" key="2">
    <source>
        <dbReference type="Proteomes" id="UP001056120"/>
    </source>
</evidence>
<proteinExistence type="predicted"/>
<reference evidence="2" key="1">
    <citation type="journal article" date="2022" name="Mol. Ecol. Resour.">
        <title>The genomes of chicory, endive, great burdock and yacon provide insights into Asteraceae palaeo-polyploidization history and plant inulin production.</title>
        <authorList>
            <person name="Fan W."/>
            <person name="Wang S."/>
            <person name="Wang H."/>
            <person name="Wang A."/>
            <person name="Jiang F."/>
            <person name="Liu H."/>
            <person name="Zhao H."/>
            <person name="Xu D."/>
            <person name="Zhang Y."/>
        </authorList>
    </citation>
    <scope>NUCLEOTIDE SEQUENCE [LARGE SCALE GENOMIC DNA]</scope>
    <source>
        <strain evidence="2">cv. Yunnan</strain>
    </source>
</reference>
<keyword evidence="2" id="KW-1185">Reference proteome</keyword>